<dbReference type="AlphaFoldDB" id="A0A4Q7J001"/>
<dbReference type="OrthoDB" id="9132139at2"/>
<keyword evidence="2" id="KW-0808">Transferase</keyword>
<evidence type="ECO:0000259" key="1">
    <source>
        <dbReference type="PROSITE" id="PS51186"/>
    </source>
</evidence>
<evidence type="ECO:0000313" key="3">
    <source>
        <dbReference type="Proteomes" id="UP000292003"/>
    </source>
</evidence>
<dbReference type="EMBL" id="SFCC01000019">
    <property type="protein sequence ID" value="RZQ60097.1"/>
    <property type="molecule type" value="Genomic_DNA"/>
</dbReference>
<gene>
    <name evidence="2" type="ORF">EWH70_30820</name>
</gene>
<comment type="caution">
    <text evidence="2">The sequence shown here is derived from an EMBL/GenBank/DDBJ whole genome shotgun (WGS) entry which is preliminary data.</text>
</comment>
<sequence>MADFVDPIKTERLVLRPFTAADEADLLEFESLPEVARYLFNEPFDEEDNARALAKRRKQTSLAREGDTLVHAVEYDGKVIGWVQLVWVSVTHRQGEFGYVFHPGYGGKGFATEAAVEMLRIGFERLGLHRIYGRCDVRNEASARVMERIGMRREAHFVEAEIFKGEWGGELHYAMLDREWRASKWAS</sequence>
<organism evidence="2 3">
    <name type="scientific">Amycolatopsis suaedae</name>
    <dbReference type="NCBI Taxonomy" id="2510978"/>
    <lineage>
        <taxon>Bacteria</taxon>
        <taxon>Bacillati</taxon>
        <taxon>Actinomycetota</taxon>
        <taxon>Actinomycetes</taxon>
        <taxon>Pseudonocardiales</taxon>
        <taxon>Pseudonocardiaceae</taxon>
        <taxon>Amycolatopsis</taxon>
    </lineage>
</organism>
<feature type="domain" description="N-acetyltransferase" evidence="1">
    <location>
        <begin position="13"/>
        <end position="178"/>
    </location>
</feature>
<dbReference type="PROSITE" id="PS51186">
    <property type="entry name" value="GNAT"/>
    <property type="match status" value="1"/>
</dbReference>
<name>A0A4Q7J001_9PSEU</name>
<dbReference type="GO" id="GO:0016747">
    <property type="term" value="F:acyltransferase activity, transferring groups other than amino-acyl groups"/>
    <property type="evidence" value="ECO:0007669"/>
    <property type="project" value="InterPro"/>
</dbReference>
<dbReference type="Proteomes" id="UP000292003">
    <property type="component" value="Unassembled WGS sequence"/>
</dbReference>
<dbReference type="InterPro" id="IPR000182">
    <property type="entry name" value="GNAT_dom"/>
</dbReference>
<dbReference type="InterPro" id="IPR051531">
    <property type="entry name" value="N-acetyltransferase"/>
</dbReference>
<protein>
    <submittedName>
        <fullName evidence="2">N-acetyltransferase</fullName>
    </submittedName>
</protein>
<dbReference type="PANTHER" id="PTHR43792:SF1">
    <property type="entry name" value="N-ACETYLTRANSFERASE DOMAIN-CONTAINING PROTEIN"/>
    <property type="match status" value="1"/>
</dbReference>
<reference evidence="2 3" key="1">
    <citation type="submission" date="2019-02" db="EMBL/GenBank/DDBJ databases">
        <title>Draft genome sequence of Amycolatopsis sp. 8-3EHSu isolated from roots of Suaeda maritima.</title>
        <authorList>
            <person name="Duangmal K."/>
            <person name="Chantavorakit T."/>
        </authorList>
    </citation>
    <scope>NUCLEOTIDE SEQUENCE [LARGE SCALE GENOMIC DNA]</scope>
    <source>
        <strain evidence="2 3">8-3EHSu</strain>
    </source>
</reference>
<dbReference type="SUPFAM" id="SSF55729">
    <property type="entry name" value="Acyl-CoA N-acyltransferases (Nat)"/>
    <property type="match status" value="1"/>
</dbReference>
<dbReference type="CDD" id="cd04301">
    <property type="entry name" value="NAT_SF"/>
    <property type="match status" value="1"/>
</dbReference>
<evidence type="ECO:0000313" key="2">
    <source>
        <dbReference type="EMBL" id="RZQ60097.1"/>
    </source>
</evidence>
<dbReference type="Gene3D" id="3.40.630.30">
    <property type="match status" value="1"/>
</dbReference>
<dbReference type="InterPro" id="IPR016181">
    <property type="entry name" value="Acyl_CoA_acyltransferase"/>
</dbReference>
<accession>A0A4Q7J001</accession>
<dbReference type="Pfam" id="PF13302">
    <property type="entry name" value="Acetyltransf_3"/>
    <property type="match status" value="1"/>
</dbReference>
<proteinExistence type="predicted"/>
<dbReference type="PANTHER" id="PTHR43792">
    <property type="entry name" value="GNAT FAMILY, PUTATIVE (AFU_ORTHOLOGUE AFUA_3G00765)-RELATED-RELATED"/>
    <property type="match status" value="1"/>
</dbReference>
<dbReference type="RefSeq" id="WP_130479083.1">
    <property type="nucleotide sequence ID" value="NZ_SFCC01000019.1"/>
</dbReference>
<keyword evidence="3" id="KW-1185">Reference proteome</keyword>